<dbReference type="AlphaFoldDB" id="A0AAD7QR58"/>
<dbReference type="EMBL" id="JARPMG010000006">
    <property type="protein sequence ID" value="KAJ8099783.1"/>
    <property type="molecule type" value="Genomic_DNA"/>
</dbReference>
<proteinExistence type="predicted"/>
<feature type="compositionally biased region" description="Basic and acidic residues" evidence="1">
    <location>
        <begin position="389"/>
        <end position="399"/>
    </location>
</feature>
<accession>A0AAD7QR58</accession>
<feature type="region of interest" description="Disordered" evidence="1">
    <location>
        <begin position="444"/>
        <end position="463"/>
    </location>
</feature>
<feature type="region of interest" description="Disordered" evidence="1">
    <location>
        <begin position="1"/>
        <end position="74"/>
    </location>
</feature>
<evidence type="ECO:0000256" key="1">
    <source>
        <dbReference type="SAM" id="MobiDB-lite"/>
    </source>
</evidence>
<dbReference type="GeneID" id="80879337"/>
<protein>
    <submittedName>
        <fullName evidence="2">Uncharacterized protein</fullName>
    </submittedName>
</protein>
<dbReference type="RefSeq" id="XP_056043233.1">
    <property type="nucleotide sequence ID" value="XM_056184171.1"/>
</dbReference>
<evidence type="ECO:0000313" key="3">
    <source>
        <dbReference type="Proteomes" id="UP001217417"/>
    </source>
</evidence>
<feature type="region of interest" description="Disordered" evidence="1">
    <location>
        <begin position="371"/>
        <end position="399"/>
    </location>
</feature>
<feature type="compositionally biased region" description="Low complexity" evidence="1">
    <location>
        <begin position="219"/>
        <end position="238"/>
    </location>
</feature>
<feature type="compositionally biased region" description="Low complexity" evidence="1">
    <location>
        <begin position="332"/>
        <end position="348"/>
    </location>
</feature>
<feature type="region of interest" description="Disordered" evidence="1">
    <location>
        <begin position="274"/>
        <end position="352"/>
    </location>
</feature>
<reference evidence="2" key="1">
    <citation type="submission" date="2023-03" db="EMBL/GenBank/DDBJ databases">
        <title>Near-Complete genome sequence of Lipomyces tetrasporous NRRL Y-64009, an oleaginous yeast capable of growing on lignocellulosic hydrolysates.</title>
        <authorList>
            <consortium name="Lawrence Berkeley National Laboratory"/>
            <person name="Jagtap S.S."/>
            <person name="Liu J.-J."/>
            <person name="Walukiewicz H.E."/>
            <person name="Pangilinan J."/>
            <person name="Lipzen A."/>
            <person name="Ahrendt S."/>
            <person name="Koriabine M."/>
            <person name="Cobaugh K."/>
            <person name="Salamov A."/>
            <person name="Yoshinaga Y."/>
            <person name="Ng V."/>
            <person name="Daum C."/>
            <person name="Grigoriev I.V."/>
            <person name="Slininger P.J."/>
            <person name="Dien B.S."/>
            <person name="Jin Y.-S."/>
            <person name="Rao C.V."/>
        </authorList>
    </citation>
    <scope>NUCLEOTIDE SEQUENCE</scope>
    <source>
        <strain evidence="2">NRRL Y-64009</strain>
    </source>
</reference>
<organism evidence="2 3">
    <name type="scientific">Lipomyces tetrasporus</name>
    <dbReference type="NCBI Taxonomy" id="54092"/>
    <lineage>
        <taxon>Eukaryota</taxon>
        <taxon>Fungi</taxon>
        <taxon>Dikarya</taxon>
        <taxon>Ascomycota</taxon>
        <taxon>Saccharomycotina</taxon>
        <taxon>Lipomycetes</taxon>
        <taxon>Lipomycetales</taxon>
        <taxon>Lipomycetaceae</taxon>
        <taxon>Lipomyces</taxon>
    </lineage>
</organism>
<gene>
    <name evidence="2" type="ORF">POJ06DRAFT_116594</name>
</gene>
<name>A0AAD7QR58_9ASCO</name>
<feature type="compositionally biased region" description="Polar residues" evidence="1">
    <location>
        <begin position="17"/>
        <end position="57"/>
    </location>
</feature>
<dbReference type="Proteomes" id="UP001217417">
    <property type="component" value="Unassembled WGS sequence"/>
</dbReference>
<feature type="compositionally biased region" description="Basic and acidic residues" evidence="1">
    <location>
        <begin position="181"/>
        <end position="190"/>
    </location>
</feature>
<keyword evidence="3" id="KW-1185">Reference proteome</keyword>
<comment type="caution">
    <text evidence="2">The sequence shown here is derived from an EMBL/GenBank/DDBJ whole genome shotgun (WGS) entry which is preliminary data.</text>
</comment>
<feature type="region of interest" description="Disordered" evidence="1">
    <location>
        <begin position="164"/>
        <end position="240"/>
    </location>
</feature>
<feature type="compositionally biased region" description="Low complexity" evidence="1">
    <location>
        <begin position="1"/>
        <end position="16"/>
    </location>
</feature>
<feature type="compositionally biased region" description="Polar residues" evidence="1">
    <location>
        <begin position="281"/>
        <end position="331"/>
    </location>
</feature>
<evidence type="ECO:0000313" key="2">
    <source>
        <dbReference type="EMBL" id="KAJ8099783.1"/>
    </source>
</evidence>
<sequence length="582" mass="61151">MVSRSPVAVSPVSNPPTVTLPNGGTNGSQLSLPASLTAAKTSLPTTSSMPSIYSTGSAVPPLPRMHPKRKPLPPTVDVNTLSALTSGRFPGGGPPSPIRHTQAFSAAGVAATSQASGQLAQGQPPTQSAFQYLNKVSPSLAQSPYIAQPRPQALVSHRDVDPIQPTVSTDNVMPAQVLRRRSQENRDGRRGPHGSVAMLASSPSLPPPPGGLVNSESPSARTLSRSSTESSGSSLALSIQESPTAPLQIRRAAFQTHPQQGGSTVSIVSSNSVSTVASGSDKSGTSTPSQEVSRSSAISDQASLTQRSLSHTSHLSERTISSTDTLSQLPDTSASSTPAGAASPSGPSINSNKADYVKHLRRQRATVWSDRMQRDFLTKQRQSHHHKEKEKTKKPRDDEYSTYTHAYAYYHPKLDMTLELNDARVMSDTPSMTLASHASGITLGDETGIKASKPEDKTVEGTPVTEYSVTELPTAQVPALGDLNLGMSMAGNEDPQLASSRGSVSSSEKTVVSHASLQVATSADATATNKIPTANILESSTTVLPGEEMSRRLSVGSLDEQAIAPRRTLYIVNPDYSSSDGD</sequence>